<dbReference type="PANTHER" id="PTHR35791">
    <property type="entry name" value="UPF0754 MEMBRANE PROTEIN YHEB"/>
    <property type="match status" value="1"/>
</dbReference>
<comment type="subcellular location">
    <subcellularLocation>
        <location evidence="1">Cell membrane</location>
    </subcellularLocation>
</comment>
<dbReference type="InterPro" id="IPR007383">
    <property type="entry name" value="DUF445"/>
</dbReference>
<evidence type="ECO:0000256" key="2">
    <source>
        <dbReference type="ARBA" id="ARBA00008053"/>
    </source>
</evidence>
<protein>
    <submittedName>
        <fullName evidence="7">DUF445 family protein</fullName>
    </submittedName>
</protein>
<dbReference type="AlphaFoldDB" id="A0A6I1FHI7"/>
<reference evidence="7 8" key="1">
    <citation type="submission" date="2019-10" db="EMBL/GenBank/DDBJ databases">
        <title>Bacillus aerolatum sp. nov., isolated from bioaerosol of sport playgrounds.</title>
        <authorList>
            <person name="Chen P."/>
            <person name="Zhang G."/>
        </authorList>
    </citation>
    <scope>NUCLEOTIDE SEQUENCE [LARGE SCALE GENOMIC DNA]</scope>
    <source>
        <strain evidence="7 8">CX253</strain>
    </source>
</reference>
<dbReference type="PANTHER" id="PTHR35791:SF1">
    <property type="entry name" value="UPF0754 MEMBRANE PROTEIN YHEB"/>
    <property type="match status" value="1"/>
</dbReference>
<keyword evidence="3 6" id="KW-0812">Transmembrane</keyword>
<feature type="transmembrane region" description="Helical" evidence="6">
    <location>
        <begin position="12"/>
        <end position="36"/>
    </location>
</feature>
<sequence>MAGEQQMNLFTLIIFMVLIGAAIGAITNAIAIRMLFRPYEPRYISKWKIPFTPGLIPKRRGELALQIGRTVEEHLLTPESIERKLSEPSFQQEMTAMLQREVKPMLATDKTLSELLEKVHFKEAEQKAERWVEEWIDNKYRHIKNFYLDQTVKESLPAEWLDTVEGKIPDVSKYILTKAIDHFSSFEGKWRVKKMTDDFLAEWGKLGSMLQMILGSTSLEDKIQPEIIKFLRNPGTKEMLDTILAKEWEKVLDWKWEEVFKYFSDEKALAKGKSFVLRQLDLPSLFRRPVADLLRPFEDKIIGEVIPSLVERAGHLVASRMPVIMQKLRIGDIVREQVETFSLQRLEQIVLDIARRELKMITLLGGLLGGAIGLIQALIVGLFS</sequence>
<dbReference type="Pfam" id="PF04286">
    <property type="entry name" value="DUF445"/>
    <property type="match status" value="1"/>
</dbReference>
<evidence type="ECO:0000256" key="6">
    <source>
        <dbReference type="SAM" id="Phobius"/>
    </source>
</evidence>
<comment type="caution">
    <text evidence="7">The sequence shown here is derived from an EMBL/GenBank/DDBJ whole genome shotgun (WGS) entry which is preliminary data.</text>
</comment>
<name>A0A6I1FHI7_9BACI</name>
<dbReference type="Proteomes" id="UP000429595">
    <property type="component" value="Unassembled WGS sequence"/>
</dbReference>
<gene>
    <name evidence="7" type="ORF">F9802_15345</name>
</gene>
<dbReference type="EMBL" id="WEIO01000010">
    <property type="protein sequence ID" value="KAB7704937.1"/>
    <property type="molecule type" value="Genomic_DNA"/>
</dbReference>
<evidence type="ECO:0000313" key="7">
    <source>
        <dbReference type="EMBL" id="KAB7704937.1"/>
    </source>
</evidence>
<evidence type="ECO:0000256" key="3">
    <source>
        <dbReference type="ARBA" id="ARBA00022692"/>
    </source>
</evidence>
<evidence type="ECO:0000256" key="4">
    <source>
        <dbReference type="ARBA" id="ARBA00022989"/>
    </source>
</evidence>
<proteinExistence type="inferred from homology"/>
<keyword evidence="4 6" id="KW-1133">Transmembrane helix</keyword>
<keyword evidence="8" id="KW-1185">Reference proteome</keyword>
<organism evidence="7 8">
    <name type="scientific">Bacillus aerolatus</name>
    <dbReference type="NCBI Taxonomy" id="2653354"/>
    <lineage>
        <taxon>Bacteria</taxon>
        <taxon>Bacillati</taxon>
        <taxon>Bacillota</taxon>
        <taxon>Bacilli</taxon>
        <taxon>Bacillales</taxon>
        <taxon>Bacillaceae</taxon>
        <taxon>Bacillus</taxon>
    </lineage>
</organism>
<evidence type="ECO:0000313" key="8">
    <source>
        <dbReference type="Proteomes" id="UP000429595"/>
    </source>
</evidence>
<dbReference type="InterPro" id="IPR016991">
    <property type="entry name" value="UCP032178"/>
</dbReference>
<feature type="transmembrane region" description="Helical" evidence="6">
    <location>
        <begin position="361"/>
        <end position="383"/>
    </location>
</feature>
<accession>A0A6I1FHI7</accession>
<keyword evidence="5 6" id="KW-0472">Membrane</keyword>
<dbReference type="GO" id="GO:0005886">
    <property type="term" value="C:plasma membrane"/>
    <property type="evidence" value="ECO:0007669"/>
    <property type="project" value="UniProtKB-SubCell"/>
</dbReference>
<comment type="similarity">
    <text evidence="2">Belongs to the UPF0754 family.</text>
</comment>
<evidence type="ECO:0000256" key="1">
    <source>
        <dbReference type="ARBA" id="ARBA00004236"/>
    </source>
</evidence>
<dbReference type="PIRSF" id="PIRSF032178">
    <property type="entry name" value="UCP032178"/>
    <property type="match status" value="1"/>
</dbReference>
<evidence type="ECO:0000256" key="5">
    <source>
        <dbReference type="ARBA" id="ARBA00023136"/>
    </source>
</evidence>